<dbReference type="RefSeq" id="WP_198462149.1">
    <property type="nucleotide sequence ID" value="NZ_JABBCQ020000025.1"/>
</dbReference>
<dbReference type="CDD" id="cd06558">
    <property type="entry name" value="crotonase-like"/>
    <property type="match status" value="1"/>
</dbReference>
<dbReference type="Pfam" id="PF00378">
    <property type="entry name" value="ECH_1"/>
    <property type="match status" value="1"/>
</dbReference>
<dbReference type="PANTHER" id="PTHR43149">
    <property type="entry name" value="ENOYL-COA HYDRATASE"/>
    <property type="match status" value="1"/>
</dbReference>
<dbReference type="InterPro" id="IPR001753">
    <property type="entry name" value="Enoyl-CoA_hydra/iso"/>
</dbReference>
<protein>
    <submittedName>
        <fullName evidence="2">Enoyl-CoA hydratase/isomerase family protein</fullName>
    </submittedName>
</protein>
<dbReference type="Gene3D" id="1.10.12.10">
    <property type="entry name" value="Lyase 2-enoyl-coa Hydratase, Chain A, domain 2"/>
    <property type="match status" value="1"/>
</dbReference>
<dbReference type="AlphaFoldDB" id="A0A843BC25"/>
<dbReference type="Proteomes" id="UP000530032">
    <property type="component" value="Unassembled WGS sequence"/>
</dbReference>
<keyword evidence="3" id="KW-1185">Reference proteome</keyword>
<comment type="caution">
    <text evidence="2">The sequence shown here is derived from an EMBL/GenBank/DDBJ whole genome shotgun (WGS) entry which is preliminary data.</text>
</comment>
<dbReference type="GO" id="GO:0016853">
    <property type="term" value="F:isomerase activity"/>
    <property type="evidence" value="ECO:0007669"/>
    <property type="project" value="UniProtKB-KW"/>
</dbReference>
<keyword evidence="2" id="KW-0413">Isomerase</keyword>
<dbReference type="InterPro" id="IPR029045">
    <property type="entry name" value="ClpP/crotonase-like_dom_sf"/>
</dbReference>
<gene>
    <name evidence="2" type="ORF">HF327_020140</name>
</gene>
<evidence type="ECO:0000313" key="3">
    <source>
        <dbReference type="Proteomes" id="UP000530032"/>
    </source>
</evidence>
<dbReference type="EMBL" id="JABBCQ020000025">
    <property type="protein sequence ID" value="MBI1626790.1"/>
    <property type="molecule type" value="Genomic_DNA"/>
</dbReference>
<dbReference type="SUPFAM" id="SSF52096">
    <property type="entry name" value="ClpP/crotonase"/>
    <property type="match status" value="1"/>
</dbReference>
<proteinExistence type="inferred from homology"/>
<accession>A0A843BC25</accession>
<dbReference type="GO" id="GO:0006635">
    <property type="term" value="P:fatty acid beta-oxidation"/>
    <property type="evidence" value="ECO:0007669"/>
    <property type="project" value="UniProtKB-UniPathway"/>
</dbReference>
<comment type="similarity">
    <text evidence="1">Belongs to the enoyl-CoA hydratase/isomerase family.</text>
</comment>
<reference evidence="2" key="1">
    <citation type="submission" date="2020-12" db="EMBL/GenBank/DDBJ databases">
        <title>Comamonas sp. nov., isolated from stream water.</title>
        <authorList>
            <person name="Park K.-H."/>
        </authorList>
    </citation>
    <scope>NUCLEOTIDE SEQUENCE</scope>
    <source>
        <strain evidence="2">EJ-4</strain>
    </source>
</reference>
<dbReference type="InterPro" id="IPR014748">
    <property type="entry name" value="Enoyl-CoA_hydra_C"/>
</dbReference>
<dbReference type="UniPathway" id="UPA00659"/>
<dbReference type="Gene3D" id="3.90.226.10">
    <property type="entry name" value="2-enoyl-CoA Hydratase, Chain A, domain 1"/>
    <property type="match status" value="1"/>
</dbReference>
<evidence type="ECO:0000313" key="2">
    <source>
        <dbReference type="EMBL" id="MBI1626790.1"/>
    </source>
</evidence>
<sequence length="298" mass="32235">MPNTSDTSSHDTSLPTGLTAFRLEQIDHIAHLVLNRPDTFNTLNPTFWQELDAVLDALHRSGKARALVISSTGKHFCAGMALKTFADPSFAPNDRTPEGRAAIIDTLAQLQTTFNKIEALRMPVICAIQGACVGGGLDLVATACIRYASREAFFCVQEINIGMTADLGSLQRLPKLMPLGIVKELAYTGRRLSAQEASSHGLVNAVYESPEAALTAALACAREIAAKPPVAIWGSKQVINYARDHSVHDSLQQMGWVQSGIWSNRHVMEAVSAMQAKREGDFPPLEPLHAFAPAAHKN</sequence>
<name>A0A843BC25_9BURK</name>
<dbReference type="InterPro" id="IPR045002">
    <property type="entry name" value="Ech1-like"/>
</dbReference>
<evidence type="ECO:0000256" key="1">
    <source>
        <dbReference type="ARBA" id="ARBA00005254"/>
    </source>
</evidence>
<organism evidence="2 3">
    <name type="scientific">Comamonas suwonensis</name>
    <dbReference type="NCBI Taxonomy" id="2606214"/>
    <lineage>
        <taxon>Bacteria</taxon>
        <taxon>Pseudomonadati</taxon>
        <taxon>Pseudomonadota</taxon>
        <taxon>Betaproteobacteria</taxon>
        <taxon>Burkholderiales</taxon>
        <taxon>Comamonadaceae</taxon>
        <taxon>Comamonas</taxon>
    </lineage>
</organism>